<dbReference type="InterPro" id="IPR005802">
    <property type="entry name" value="ADC_synth_comp_1"/>
</dbReference>
<keyword evidence="9" id="KW-1185">Reference proteome</keyword>
<dbReference type="InterPro" id="IPR019999">
    <property type="entry name" value="Anth_synth_I-like"/>
</dbReference>
<evidence type="ECO:0000313" key="8">
    <source>
        <dbReference type="EMBL" id="GAA0570374.1"/>
    </source>
</evidence>
<sequence length="592" mass="64232">MRGRPTVFFDGGSSGGLTIFADPRKVIRADRPQDVAPALEILEAERAAGNFIAGYLAYEAGYALEPRLAPLEPPDRHGPLLWFGVFSPPLTASAAALDGWIEGRAYAGPLQLEWDEAAYAVRFERVKALIAAGDFYQANLTFRAQFSFAGDPLALYAKLRPASGARYGAYLDTGMQQILSLSPELFFEISNGTIAAKPMKGTAARAADPEADRLAREALAASAKNRAENLMIVDLLRNDLGRIAELGSVSVPELFTVETYPTVHQMVSTVSARLKPGIDIPAIVRALFPCGSITGAPKIRAMETIAELEGSPRGTYCGAIGWFAPDGSARFNVAIRTLTLAGGRGELGIGGGIVQDSECADEYAEALLKARYFETARRPLELIETLRWSADEGFVRRDLHFDRMEKSAAVFGLSFDRARALDVLDEATYALALPSQDRCAHRLRLTLDETGEIACTTARLAPAKDVWTVAFAERRLSSTDLLARHKINWREAYDIAPPPGIDELVFLNERGEVVEGARTNVFVVRDGMLVTPPLSAGCLDGVLRRELLAEGRAVEAPLLPADLAEEFYLGNSLRGLVRGSMVTPPPSPPERR</sequence>
<evidence type="ECO:0000256" key="1">
    <source>
        <dbReference type="ARBA" id="ARBA00001933"/>
    </source>
</evidence>
<dbReference type="PANTHER" id="PTHR11236:SF50">
    <property type="entry name" value="AMINODEOXYCHORISMATE SYNTHASE COMPONENT 1"/>
    <property type="match status" value="1"/>
</dbReference>
<evidence type="ECO:0000313" key="9">
    <source>
        <dbReference type="Proteomes" id="UP001499951"/>
    </source>
</evidence>
<dbReference type="InterPro" id="IPR018300">
    <property type="entry name" value="Aminotrans_IV_CS"/>
</dbReference>
<dbReference type="Gene3D" id="3.20.10.10">
    <property type="entry name" value="D-amino Acid Aminotransferase, subunit A, domain 2"/>
    <property type="match status" value="1"/>
</dbReference>
<organism evidence="8 9">
    <name type="scientific">Rhizomicrobium electricum</name>
    <dbReference type="NCBI Taxonomy" id="480070"/>
    <lineage>
        <taxon>Bacteria</taxon>
        <taxon>Pseudomonadati</taxon>
        <taxon>Pseudomonadota</taxon>
        <taxon>Alphaproteobacteria</taxon>
        <taxon>Micropepsales</taxon>
        <taxon>Micropepsaceae</taxon>
        <taxon>Rhizomicrobium</taxon>
    </lineage>
</organism>
<evidence type="ECO:0000259" key="7">
    <source>
        <dbReference type="Pfam" id="PF00425"/>
    </source>
</evidence>
<protein>
    <recommendedName>
        <fullName evidence="3">Probable branched-chain-amino-acid aminotransferase</fullName>
    </recommendedName>
</protein>
<comment type="similarity">
    <text evidence="2 5">Belongs to the class-IV pyridoxal-phosphate-dependent aminotransferase family.</text>
</comment>
<evidence type="ECO:0000256" key="3">
    <source>
        <dbReference type="ARBA" id="ARBA00014472"/>
    </source>
</evidence>
<evidence type="ECO:0000256" key="6">
    <source>
        <dbReference type="RuleBase" id="RU004516"/>
    </source>
</evidence>
<gene>
    <name evidence="8" type="primary">pabB</name>
    <name evidence="8" type="ORF">GCM10008942_18990</name>
</gene>
<dbReference type="NCBIfam" id="NF005698">
    <property type="entry name" value="PRK07508.1"/>
    <property type="match status" value="1"/>
</dbReference>
<dbReference type="InterPro" id="IPR043131">
    <property type="entry name" value="BCAT-like_N"/>
</dbReference>
<dbReference type="RefSeq" id="WP_166929379.1">
    <property type="nucleotide sequence ID" value="NZ_BAAADD010000004.1"/>
</dbReference>
<dbReference type="InterPro" id="IPR015890">
    <property type="entry name" value="Chorismate_C"/>
</dbReference>
<dbReference type="Pfam" id="PF00425">
    <property type="entry name" value="Chorismate_bind"/>
    <property type="match status" value="1"/>
</dbReference>
<dbReference type="NCBIfam" id="TIGR00553">
    <property type="entry name" value="pabB"/>
    <property type="match status" value="1"/>
</dbReference>
<evidence type="ECO:0000256" key="2">
    <source>
        <dbReference type="ARBA" id="ARBA00009320"/>
    </source>
</evidence>
<proteinExistence type="inferred from homology"/>
<reference evidence="8 9" key="1">
    <citation type="journal article" date="2019" name="Int. J. Syst. Evol. Microbiol.">
        <title>The Global Catalogue of Microorganisms (GCM) 10K type strain sequencing project: providing services to taxonomists for standard genome sequencing and annotation.</title>
        <authorList>
            <consortium name="The Broad Institute Genomics Platform"/>
            <consortium name="The Broad Institute Genome Sequencing Center for Infectious Disease"/>
            <person name="Wu L."/>
            <person name="Ma J."/>
        </authorList>
    </citation>
    <scope>NUCLEOTIDE SEQUENCE [LARGE SCALE GENOMIC DNA]</scope>
    <source>
        <strain evidence="8 9">JCM 15089</strain>
    </source>
</reference>
<dbReference type="Proteomes" id="UP001499951">
    <property type="component" value="Unassembled WGS sequence"/>
</dbReference>
<dbReference type="InterPro" id="IPR001544">
    <property type="entry name" value="Aminotrans_IV"/>
</dbReference>
<name>A0ABN1ENE7_9PROT</name>
<dbReference type="PANTHER" id="PTHR11236">
    <property type="entry name" value="AMINOBENZOATE/ANTHRANILATE SYNTHASE"/>
    <property type="match status" value="1"/>
</dbReference>
<dbReference type="Gene3D" id="3.30.470.10">
    <property type="match status" value="1"/>
</dbReference>
<keyword evidence="4 6" id="KW-0663">Pyridoxal phosphate</keyword>
<dbReference type="PRINTS" id="PR00095">
    <property type="entry name" value="ANTSNTHASEI"/>
</dbReference>
<dbReference type="InterPro" id="IPR005801">
    <property type="entry name" value="ADC_synthase"/>
</dbReference>
<dbReference type="Pfam" id="PF01063">
    <property type="entry name" value="Aminotran_4"/>
    <property type="match status" value="1"/>
</dbReference>
<dbReference type="SUPFAM" id="SSF56752">
    <property type="entry name" value="D-aminoacid aminotransferase-like PLP-dependent enzymes"/>
    <property type="match status" value="1"/>
</dbReference>
<dbReference type="EMBL" id="BAAADD010000004">
    <property type="protein sequence ID" value="GAA0570374.1"/>
    <property type="molecule type" value="Genomic_DNA"/>
</dbReference>
<dbReference type="SUPFAM" id="SSF56322">
    <property type="entry name" value="ADC synthase"/>
    <property type="match status" value="1"/>
</dbReference>
<dbReference type="Gene3D" id="3.60.120.10">
    <property type="entry name" value="Anthranilate synthase"/>
    <property type="match status" value="1"/>
</dbReference>
<comment type="caution">
    <text evidence="8">The sequence shown here is derived from an EMBL/GenBank/DDBJ whole genome shotgun (WGS) entry which is preliminary data.</text>
</comment>
<dbReference type="InterPro" id="IPR043132">
    <property type="entry name" value="BCAT-like_C"/>
</dbReference>
<dbReference type="PROSITE" id="PS00770">
    <property type="entry name" value="AA_TRANSFER_CLASS_4"/>
    <property type="match status" value="1"/>
</dbReference>
<comment type="cofactor">
    <cofactor evidence="1 6">
        <name>pyridoxal 5'-phosphate</name>
        <dbReference type="ChEBI" id="CHEBI:597326"/>
    </cofactor>
</comment>
<evidence type="ECO:0000256" key="4">
    <source>
        <dbReference type="ARBA" id="ARBA00022898"/>
    </source>
</evidence>
<dbReference type="InterPro" id="IPR036038">
    <property type="entry name" value="Aminotransferase-like"/>
</dbReference>
<feature type="domain" description="Chorismate-utilising enzyme C-terminal" evidence="7">
    <location>
        <begin position="116"/>
        <end position="369"/>
    </location>
</feature>
<accession>A0ABN1ENE7</accession>
<evidence type="ECO:0000256" key="5">
    <source>
        <dbReference type="RuleBase" id="RU004106"/>
    </source>
</evidence>